<evidence type="ECO:0000313" key="1">
    <source>
        <dbReference type="EnsemblPlants" id="OMERI07G22930.1"/>
    </source>
</evidence>
<reference evidence="1" key="1">
    <citation type="submission" date="2015-04" db="UniProtKB">
        <authorList>
            <consortium name="EnsemblPlants"/>
        </authorList>
    </citation>
    <scope>IDENTIFICATION</scope>
</reference>
<accession>A0A0E0EG69</accession>
<organism evidence="1">
    <name type="scientific">Oryza meridionalis</name>
    <dbReference type="NCBI Taxonomy" id="40149"/>
    <lineage>
        <taxon>Eukaryota</taxon>
        <taxon>Viridiplantae</taxon>
        <taxon>Streptophyta</taxon>
        <taxon>Embryophyta</taxon>
        <taxon>Tracheophyta</taxon>
        <taxon>Spermatophyta</taxon>
        <taxon>Magnoliopsida</taxon>
        <taxon>Liliopsida</taxon>
        <taxon>Poales</taxon>
        <taxon>Poaceae</taxon>
        <taxon>BOP clade</taxon>
        <taxon>Oryzoideae</taxon>
        <taxon>Oryzeae</taxon>
        <taxon>Oryzinae</taxon>
        <taxon>Oryza</taxon>
    </lineage>
</organism>
<protein>
    <submittedName>
        <fullName evidence="1">Uncharacterized protein</fullName>
    </submittedName>
</protein>
<sequence length="141" mass="15753">MVEEAALWPVLLPLRLPSIVPRSNPVSIHADLEIAGAAALPLINWLDTLNRCWTADGLSIRGLPHPSITRKASTIFWSHVQNQDSSGGYYSWQSVARSACPSMKPHSTPSFVTRGKPYRALNSEFRYHCYSRSMNNLEGME</sequence>
<evidence type="ECO:0000313" key="2">
    <source>
        <dbReference type="Proteomes" id="UP000008021"/>
    </source>
</evidence>
<name>A0A0E0EG69_9ORYZ</name>
<reference evidence="1" key="2">
    <citation type="submission" date="2018-05" db="EMBL/GenBank/DDBJ databases">
        <title>OmerRS3 (Oryza meridionalis Reference Sequence Version 3).</title>
        <authorList>
            <person name="Zhang J."/>
            <person name="Kudrna D."/>
            <person name="Lee S."/>
            <person name="Talag J."/>
            <person name="Welchert J."/>
            <person name="Wing R.A."/>
        </authorList>
    </citation>
    <scope>NUCLEOTIDE SEQUENCE [LARGE SCALE GENOMIC DNA]</scope>
    <source>
        <strain evidence="1">cv. OR44</strain>
    </source>
</reference>
<dbReference type="HOGENOM" id="CLU_1858448_0_0_1"/>
<dbReference type="AlphaFoldDB" id="A0A0E0EG69"/>
<proteinExistence type="predicted"/>
<keyword evidence="2" id="KW-1185">Reference proteome</keyword>
<dbReference type="Gramene" id="OMERI07G22930.1">
    <property type="protein sequence ID" value="OMERI07G22930.1"/>
    <property type="gene ID" value="OMERI07G22930"/>
</dbReference>
<dbReference type="EnsemblPlants" id="OMERI07G22930.1">
    <property type="protein sequence ID" value="OMERI07G22930.1"/>
    <property type="gene ID" value="OMERI07G22930"/>
</dbReference>
<dbReference type="Proteomes" id="UP000008021">
    <property type="component" value="Chromosome 7"/>
</dbReference>